<evidence type="ECO:0000313" key="2">
    <source>
        <dbReference type="EMBL" id="RKQ63799.1"/>
    </source>
</evidence>
<dbReference type="Proteomes" id="UP000280881">
    <property type="component" value="Unassembled WGS sequence"/>
</dbReference>
<evidence type="ECO:0000259" key="1">
    <source>
        <dbReference type="Pfam" id="PF04851"/>
    </source>
</evidence>
<dbReference type="RefSeq" id="WP_121170034.1">
    <property type="nucleotide sequence ID" value="NZ_RBIE01000001.1"/>
</dbReference>
<name>A0A420W906_9BACT</name>
<dbReference type="GO" id="GO:0005524">
    <property type="term" value="F:ATP binding"/>
    <property type="evidence" value="ECO:0007669"/>
    <property type="project" value="InterPro"/>
</dbReference>
<sequence length="916" mass="103601">MVVNDLRPLFGKLFELSFIKRASEVWGFKVPIVEREISTLTSLLKDWEVDPDFSNRFLKAGTVAFDEYLKFLSQAITSQVGKFKFLSFEERVLYQEELLPLSYQNADFIAYLKGECGTVAVVLELTTSGVFELFYNFYHGRIDEGLSSLSRPDIFVPVNYLTSSLFEFSKEISAYLNNLDRLGIPFSELEAIKFAQVLGYAISHKLDREWHEKRADYYFIGVVSPVFEMPSGLFKADGSDEELEEILESLRNYYSKRKNLGNVSCVIEKVAEKETCELYSEKLGSIKEVRARVERGILESERGKLYLMVHPAGSGKTTSVFKLIKSLRERGERVFLFYFSPRKRINEDKREKFSNELGGKLLSTEREFSSGDSYSGFWTGGFRKGKLSSAKADLENRIRLGEDLDLVGLFSTIHSVARVYGRSTAEKVREMAKLWLEYGKGNGTIIVVVDELTGSEGGLVSLKDLIDALSREGLLNRTYLFGLDANLLCGEVVDNYVKWVKDFLDKGLTAPELLLRVTEENFQRTLHNYSSKTAEDFFGVPTIVDSQPAFIGRSLKLVTRWELLPKPKSREERLGLLAKKLADWLLLKGKGTFCYIQDREVAAKLSLLLESKGYRVGIYTAYSFSEDFKGCDFIIGTSSISRGIDVPFNKALILIPSFLPEVQLGEVYQAVSRIRQGKGDEGEKEVEFVYIGFEGDKKEYRKLWEFRAFKVVDLAKEIVLSYFLKSKSHRTVVLPPTREHTGDEVNIINSLIEVERLTGVPVYSASSTTRTSISSPDKPPLKFCYPFRLYRGYGTLTVSVRLLRKALSLLKTLLKEEGVRKERIGELIGMIEELIRAEGRKLVPNLQVAVNSVLTETFKDKIKGLSYRGKSVDLLMAEGGIGFSAQVLPQGAIAFVLRRERSSCFGSVPKVPLESL</sequence>
<evidence type="ECO:0000313" key="3">
    <source>
        <dbReference type="Proteomes" id="UP000280881"/>
    </source>
</evidence>
<dbReference type="EMBL" id="RBIE01000001">
    <property type="protein sequence ID" value="RKQ63799.1"/>
    <property type="molecule type" value="Genomic_DNA"/>
</dbReference>
<accession>A0A420W906</accession>
<keyword evidence="3" id="KW-1185">Reference proteome</keyword>
<gene>
    <name evidence="2" type="ORF">C7457_0682</name>
</gene>
<dbReference type="GO" id="GO:0016787">
    <property type="term" value="F:hydrolase activity"/>
    <property type="evidence" value="ECO:0007669"/>
    <property type="project" value="InterPro"/>
</dbReference>
<dbReference type="InterPro" id="IPR027417">
    <property type="entry name" value="P-loop_NTPase"/>
</dbReference>
<reference evidence="2 3" key="1">
    <citation type="submission" date="2018-10" db="EMBL/GenBank/DDBJ databases">
        <title>Genomic Encyclopedia of Type Strains, Phase IV (KMG-IV): sequencing the most valuable type-strain genomes for metagenomic binning, comparative biology and taxonomic classification.</title>
        <authorList>
            <person name="Goeker M."/>
        </authorList>
    </citation>
    <scope>NUCLEOTIDE SEQUENCE [LARGE SCALE GENOMIC DNA]</scope>
    <source>
        <strain evidence="2 3">DSM 15521</strain>
    </source>
</reference>
<dbReference type="SUPFAM" id="SSF52540">
    <property type="entry name" value="P-loop containing nucleoside triphosphate hydrolases"/>
    <property type="match status" value="1"/>
</dbReference>
<proteinExistence type="predicted"/>
<dbReference type="AlphaFoldDB" id="A0A420W906"/>
<dbReference type="InterPro" id="IPR006935">
    <property type="entry name" value="Helicase/UvrB_N"/>
</dbReference>
<organism evidence="2 3">
    <name type="scientific">Thermovibrio guaymasensis</name>
    <dbReference type="NCBI Taxonomy" id="240167"/>
    <lineage>
        <taxon>Bacteria</taxon>
        <taxon>Pseudomonadati</taxon>
        <taxon>Aquificota</taxon>
        <taxon>Aquificia</taxon>
        <taxon>Desulfurobacteriales</taxon>
        <taxon>Desulfurobacteriaceae</taxon>
        <taxon>Thermovibrio</taxon>
    </lineage>
</organism>
<comment type="caution">
    <text evidence="2">The sequence shown here is derived from an EMBL/GenBank/DDBJ whole genome shotgun (WGS) entry which is preliminary data.</text>
</comment>
<dbReference type="GO" id="GO:0003677">
    <property type="term" value="F:DNA binding"/>
    <property type="evidence" value="ECO:0007669"/>
    <property type="project" value="InterPro"/>
</dbReference>
<protein>
    <submittedName>
        <fullName evidence="2">Type III restriction/modification enzyme restriction subunit</fullName>
    </submittedName>
</protein>
<feature type="domain" description="Helicase/UvrB N-terminal" evidence="1">
    <location>
        <begin position="286"/>
        <end position="375"/>
    </location>
</feature>
<dbReference type="Pfam" id="PF04851">
    <property type="entry name" value="ResIII"/>
    <property type="match status" value="1"/>
</dbReference>